<gene>
    <name evidence="6 10" type="primary">rplU</name>
    <name evidence="8" type="ORF">E2650_18655</name>
    <name evidence="9" type="ORF">ODY93_09885</name>
    <name evidence="10" type="ORF">QM089_14190</name>
</gene>
<comment type="similarity">
    <text evidence="1 6 7">Belongs to the bacterial ribosomal protein bL21 family.</text>
</comment>
<dbReference type="Proteomes" id="UP001187859">
    <property type="component" value="Unassembled WGS sequence"/>
</dbReference>
<dbReference type="SMR" id="A0A073KLX8"/>
<dbReference type="HAMAP" id="MF_01363">
    <property type="entry name" value="Ribosomal_bL21"/>
    <property type="match status" value="1"/>
</dbReference>
<keyword evidence="3 6" id="KW-0694">RNA-binding</keyword>
<evidence type="ECO:0000256" key="3">
    <source>
        <dbReference type="ARBA" id="ARBA00022884"/>
    </source>
</evidence>
<dbReference type="GO" id="GO:0003735">
    <property type="term" value="F:structural constituent of ribosome"/>
    <property type="evidence" value="ECO:0007669"/>
    <property type="project" value="InterPro"/>
</dbReference>
<evidence type="ECO:0000256" key="1">
    <source>
        <dbReference type="ARBA" id="ARBA00008563"/>
    </source>
</evidence>
<reference evidence="8" key="1">
    <citation type="journal article" date="2019" name="Int J Environ Res Public Health">
        <title>Characterization of Chromosome-Mediated BlaOXA-894 in Shewanella xiamenensis Isolated from Pig Wastewater.</title>
        <authorList>
            <person name="Zou H."/>
            <person name="Zhou Z."/>
            <person name="Xia H."/>
            <person name="Zhao Q."/>
            <person name="Li X."/>
        </authorList>
    </citation>
    <scope>NUCLEOTIDE SEQUENCE</scope>
    <source>
        <strain evidence="8">2015oxa</strain>
    </source>
</reference>
<evidence type="ECO:0000256" key="5">
    <source>
        <dbReference type="ARBA" id="ARBA00023274"/>
    </source>
</evidence>
<dbReference type="RefSeq" id="WP_011073451.1">
    <property type="nucleotide sequence ID" value="NZ_AP025014.1"/>
</dbReference>
<dbReference type="GO" id="GO:0005840">
    <property type="term" value="C:ribosome"/>
    <property type="evidence" value="ECO:0007669"/>
    <property type="project" value="UniProtKB-KW"/>
</dbReference>
<name>A0A073KLX8_9GAMM</name>
<reference evidence="8" key="2">
    <citation type="submission" date="2019-04" db="EMBL/GenBank/DDBJ databases">
        <authorList>
            <person name="Zou H."/>
        </authorList>
    </citation>
    <scope>NUCLEOTIDE SEQUENCE</scope>
    <source>
        <strain evidence="8">2015oxa</strain>
    </source>
</reference>
<sequence length="103" mass="11345">MYAVFQSGGKQHRVAPGHTVRLEKLEVATGSTVEFDQVLLIADGEKVHVGAPLVAGGKVVAEVVSHGRGEKVTIVKFRRRKHHDKKLGHRQWFTEVKITAINA</sequence>
<dbReference type="InterPro" id="IPR001787">
    <property type="entry name" value="Ribosomal_bL21"/>
</dbReference>
<protein>
    <recommendedName>
        <fullName evidence="6">Large ribosomal subunit protein bL21</fullName>
    </recommendedName>
</protein>
<dbReference type="InterPro" id="IPR018258">
    <property type="entry name" value="Ribosomal_bL21_CS"/>
</dbReference>
<dbReference type="SUPFAM" id="SSF141091">
    <property type="entry name" value="L21p-like"/>
    <property type="match status" value="1"/>
</dbReference>
<comment type="function">
    <text evidence="6 7">This protein binds to 23S rRNA in the presence of protein L20.</text>
</comment>
<dbReference type="GO" id="GO:0005737">
    <property type="term" value="C:cytoplasm"/>
    <property type="evidence" value="ECO:0007669"/>
    <property type="project" value="UniProtKB-ARBA"/>
</dbReference>
<comment type="caution">
    <text evidence="10">The sequence shown here is derived from an EMBL/GenBank/DDBJ whole genome shotgun (WGS) entry which is preliminary data.</text>
</comment>
<dbReference type="NCBIfam" id="TIGR00061">
    <property type="entry name" value="L21"/>
    <property type="match status" value="1"/>
</dbReference>
<dbReference type="InterPro" id="IPR028909">
    <property type="entry name" value="bL21-like"/>
</dbReference>
<dbReference type="Pfam" id="PF00829">
    <property type="entry name" value="Ribosomal_L21p"/>
    <property type="match status" value="1"/>
</dbReference>
<dbReference type="InterPro" id="IPR036164">
    <property type="entry name" value="bL21-like_sf"/>
</dbReference>
<dbReference type="GO" id="GO:1990904">
    <property type="term" value="C:ribonucleoprotein complex"/>
    <property type="evidence" value="ECO:0007669"/>
    <property type="project" value="UniProtKB-KW"/>
</dbReference>
<reference evidence="10" key="4">
    <citation type="submission" date="2023-05" db="EMBL/GenBank/DDBJ databases">
        <title>Colonisation of extended spectrum b-lactamase- and carbapenemase-producing bacteria on hospital surfaces from low- and middle-income countries.</title>
        <authorList>
            <person name="Nieto-Rosado M."/>
            <person name="Sands K."/>
            <person name="Iregbu K."/>
            <person name="Zahra R."/>
            <person name="Mazarati J.B."/>
            <person name="Mehtar S."/>
            <person name="Barnards-Group B."/>
            <person name="Walsh T.R."/>
        </authorList>
    </citation>
    <scope>NUCLEOTIDE SEQUENCE</scope>
    <source>
        <strain evidence="10">PP-E493</strain>
    </source>
</reference>
<proteinExistence type="inferred from homology"/>
<evidence type="ECO:0000313" key="9">
    <source>
        <dbReference type="EMBL" id="MDI5831873.1"/>
    </source>
</evidence>
<dbReference type="EMBL" id="JASGOQ010000001">
    <property type="protein sequence ID" value="MDV5391362.1"/>
    <property type="molecule type" value="Genomic_DNA"/>
</dbReference>
<evidence type="ECO:0000256" key="4">
    <source>
        <dbReference type="ARBA" id="ARBA00022980"/>
    </source>
</evidence>
<dbReference type="PROSITE" id="PS01169">
    <property type="entry name" value="RIBOSOMAL_L21"/>
    <property type="match status" value="1"/>
</dbReference>
<dbReference type="EMBL" id="SUNE01000019">
    <property type="protein sequence ID" value="MDG5901874.1"/>
    <property type="molecule type" value="Genomic_DNA"/>
</dbReference>
<reference evidence="9 11" key="3">
    <citation type="submission" date="2022-09" db="EMBL/GenBank/DDBJ databases">
        <title>The outer-membrane cytochrome OmcA is essential for infection of Shewanella oneidensis by a zebrafish-associated bacteriophage.</title>
        <authorList>
            <person name="Grenfell A.W."/>
            <person name="Intile P."/>
            <person name="Mcfarlane J."/>
            <person name="Leung D."/>
            <person name="Abdalla K."/>
            <person name="Wold M."/>
            <person name="Kees E."/>
            <person name="Gralnick J."/>
        </authorList>
    </citation>
    <scope>NUCLEOTIDE SEQUENCE [LARGE SCALE GENOMIC DNA]</scope>
    <source>
        <strain evidence="9 11">NF-5</strain>
    </source>
</reference>
<dbReference type="GO" id="GO:0019843">
    <property type="term" value="F:rRNA binding"/>
    <property type="evidence" value="ECO:0007669"/>
    <property type="project" value="UniProtKB-UniRule"/>
</dbReference>
<organism evidence="10 12">
    <name type="scientific">Shewanella xiamenensis</name>
    <dbReference type="NCBI Taxonomy" id="332186"/>
    <lineage>
        <taxon>Bacteria</taxon>
        <taxon>Pseudomonadati</taxon>
        <taxon>Pseudomonadota</taxon>
        <taxon>Gammaproteobacteria</taxon>
        <taxon>Alteromonadales</taxon>
        <taxon>Shewanellaceae</taxon>
        <taxon>Shewanella</taxon>
    </lineage>
</organism>
<keyword evidence="5 6" id="KW-0687">Ribonucleoprotein</keyword>
<evidence type="ECO:0000313" key="8">
    <source>
        <dbReference type="EMBL" id="MDG5901874.1"/>
    </source>
</evidence>
<evidence type="ECO:0000256" key="6">
    <source>
        <dbReference type="HAMAP-Rule" id="MF_01363"/>
    </source>
</evidence>
<evidence type="ECO:0000256" key="2">
    <source>
        <dbReference type="ARBA" id="ARBA00022730"/>
    </source>
</evidence>
<accession>A0A073KLX8</accession>
<dbReference type="OrthoDB" id="9813334at2"/>
<dbReference type="PANTHER" id="PTHR21349">
    <property type="entry name" value="50S RIBOSOMAL PROTEIN L21"/>
    <property type="match status" value="1"/>
</dbReference>
<comment type="subunit">
    <text evidence="6">Part of the 50S ribosomal subunit. Contacts protein L20.</text>
</comment>
<keyword evidence="11" id="KW-1185">Reference proteome</keyword>
<evidence type="ECO:0000313" key="10">
    <source>
        <dbReference type="EMBL" id="MDV5391362.1"/>
    </source>
</evidence>
<keyword evidence="4 6" id="KW-0689">Ribosomal protein</keyword>
<keyword evidence="2 6" id="KW-0699">rRNA-binding</keyword>
<dbReference type="AlphaFoldDB" id="A0A073KLX8"/>
<dbReference type="Proteomes" id="UP001152518">
    <property type="component" value="Unassembled WGS sequence"/>
</dbReference>
<dbReference type="PANTHER" id="PTHR21349:SF0">
    <property type="entry name" value="LARGE RIBOSOMAL SUBUNIT PROTEIN BL21M"/>
    <property type="match status" value="1"/>
</dbReference>
<evidence type="ECO:0000313" key="11">
    <source>
        <dbReference type="Proteomes" id="UP001159075"/>
    </source>
</evidence>
<evidence type="ECO:0000256" key="7">
    <source>
        <dbReference type="RuleBase" id="RU000562"/>
    </source>
</evidence>
<dbReference type="GO" id="GO:0006412">
    <property type="term" value="P:translation"/>
    <property type="evidence" value="ECO:0007669"/>
    <property type="project" value="UniProtKB-UniRule"/>
</dbReference>
<dbReference type="EMBL" id="JAOTLW010000009">
    <property type="protein sequence ID" value="MDI5831873.1"/>
    <property type="molecule type" value="Genomic_DNA"/>
</dbReference>
<dbReference type="Proteomes" id="UP001159075">
    <property type="component" value="Unassembled WGS sequence"/>
</dbReference>
<dbReference type="GeneID" id="94729147"/>
<evidence type="ECO:0000313" key="12">
    <source>
        <dbReference type="Proteomes" id="UP001187859"/>
    </source>
</evidence>